<keyword evidence="1" id="KW-0812">Transmembrane</keyword>
<keyword evidence="3" id="KW-1185">Reference proteome</keyword>
<gene>
    <name evidence="2" type="ORF">NIES267_73170</name>
</gene>
<keyword evidence="1" id="KW-0472">Membrane</keyword>
<keyword evidence="2" id="KW-0614">Plasmid</keyword>
<sequence>MKHIDKILPLSILVLNLILIINSIYGEFYIFVFNHLLNSGSTVLAINILSILILIVPVLLSFIKKIKFQKIYTVFTIPILLLTLIFSVKALNNYLVSPARKCNGKQYHFVIINPILPEPGHFNPLNVPKTDVTTLENGVLLSKVNTDSEIEDMKKCF</sequence>
<protein>
    <submittedName>
        <fullName evidence="2">Uncharacterized protein</fullName>
    </submittedName>
</protein>
<feature type="transmembrane region" description="Helical" evidence="1">
    <location>
        <begin position="7"/>
        <end position="32"/>
    </location>
</feature>
<dbReference type="Proteomes" id="UP000218418">
    <property type="component" value="Plasmid plasmid2"/>
</dbReference>
<name>A0A1Z4M2R8_9CYAN</name>
<feature type="transmembrane region" description="Helical" evidence="1">
    <location>
        <begin position="75"/>
        <end position="96"/>
    </location>
</feature>
<proteinExistence type="predicted"/>
<accession>A0A1Z4M2R8</accession>
<evidence type="ECO:0000256" key="1">
    <source>
        <dbReference type="SAM" id="Phobius"/>
    </source>
</evidence>
<keyword evidence="1" id="KW-1133">Transmembrane helix</keyword>
<geneLocation type="plasmid" evidence="3">
    <name>Plasmid2 dna</name>
</geneLocation>
<evidence type="ECO:0000313" key="2">
    <source>
        <dbReference type="EMBL" id="BAY87793.1"/>
    </source>
</evidence>
<reference evidence="2 3" key="1">
    <citation type="submission" date="2017-06" db="EMBL/GenBank/DDBJ databases">
        <title>Genome sequencing of cyanobaciteial culture collection at National Institute for Environmental Studies (NIES).</title>
        <authorList>
            <person name="Hirose Y."/>
            <person name="Shimura Y."/>
            <person name="Fujisawa T."/>
            <person name="Nakamura Y."/>
            <person name="Kawachi M."/>
        </authorList>
    </citation>
    <scope>NUCLEOTIDE SEQUENCE [LARGE SCALE GENOMIC DNA]</scope>
    <source>
        <strain evidence="2 3">NIES-267</strain>
        <plasmid evidence="3">Plasmid2 dna</plasmid>
    </source>
</reference>
<dbReference type="EMBL" id="AP018229">
    <property type="protein sequence ID" value="BAY87793.1"/>
    <property type="molecule type" value="Genomic_DNA"/>
</dbReference>
<evidence type="ECO:0000313" key="3">
    <source>
        <dbReference type="Proteomes" id="UP000218418"/>
    </source>
</evidence>
<dbReference type="AlphaFoldDB" id="A0A1Z4M2R8"/>
<organism evidence="2 3">
    <name type="scientific">Calothrix parasitica NIES-267</name>
    <dbReference type="NCBI Taxonomy" id="1973488"/>
    <lineage>
        <taxon>Bacteria</taxon>
        <taxon>Bacillati</taxon>
        <taxon>Cyanobacteriota</taxon>
        <taxon>Cyanophyceae</taxon>
        <taxon>Nostocales</taxon>
        <taxon>Calotrichaceae</taxon>
        <taxon>Calothrix</taxon>
    </lineage>
</organism>
<feature type="transmembrane region" description="Helical" evidence="1">
    <location>
        <begin position="44"/>
        <end position="63"/>
    </location>
</feature>